<dbReference type="PROSITE" id="PS51257">
    <property type="entry name" value="PROKAR_LIPOPROTEIN"/>
    <property type="match status" value="1"/>
</dbReference>
<comment type="caution">
    <text evidence="1">The sequence shown here is derived from an EMBL/GenBank/DDBJ whole genome shotgun (WGS) entry which is preliminary data.</text>
</comment>
<keyword evidence="2" id="KW-1185">Reference proteome</keyword>
<proteinExistence type="predicted"/>
<reference evidence="1 2" key="1">
    <citation type="submission" date="2018-03" db="EMBL/GenBank/DDBJ databases">
        <title>Adhaeribacter sp. HMF7605 Genome sequencing and assembly.</title>
        <authorList>
            <person name="Kang H."/>
            <person name="Kang J."/>
            <person name="Cha I."/>
            <person name="Kim H."/>
            <person name="Joh K."/>
        </authorList>
    </citation>
    <scope>NUCLEOTIDE SEQUENCE [LARGE SCALE GENOMIC DNA]</scope>
    <source>
        <strain evidence="1 2">HMF7605</strain>
    </source>
</reference>
<dbReference type="RefSeq" id="WP_106929419.1">
    <property type="nucleotide sequence ID" value="NZ_PYFT01000001.1"/>
</dbReference>
<evidence type="ECO:0000313" key="2">
    <source>
        <dbReference type="Proteomes" id="UP000240357"/>
    </source>
</evidence>
<gene>
    <name evidence="1" type="ORF">AHMF7605_11450</name>
</gene>
<sequence length="206" mass="23226">MGKKNQVFTIKKVNTLRLVFVLLLIFLTGCQSKHEPVEKVPNEQGRENESYVKALMTHYVAPSTRSKDLLPPPPLGYSYFTAGATYKGDTLRILLNTVKELVDLSVLAGESTDSVSIVSLVKGETLLELNEEAKNETKVIKRWASVDSIKSQGKNYTLNHYFSESGMQRKNLDFPEQAYLIDALSDWGLLVSWDDYIGTYRINSLK</sequence>
<name>A0A2T2YF12_9BACT</name>
<evidence type="ECO:0000313" key="1">
    <source>
        <dbReference type="EMBL" id="PSR54092.1"/>
    </source>
</evidence>
<dbReference type="Proteomes" id="UP000240357">
    <property type="component" value="Unassembled WGS sequence"/>
</dbReference>
<dbReference type="EMBL" id="PYFT01000001">
    <property type="protein sequence ID" value="PSR54092.1"/>
    <property type="molecule type" value="Genomic_DNA"/>
</dbReference>
<protein>
    <submittedName>
        <fullName evidence="1">Uncharacterized protein</fullName>
    </submittedName>
</protein>
<dbReference type="AlphaFoldDB" id="A0A2T2YF12"/>
<dbReference type="OrthoDB" id="893796at2"/>
<organism evidence="1 2">
    <name type="scientific">Adhaeribacter arboris</name>
    <dbReference type="NCBI Taxonomy" id="2072846"/>
    <lineage>
        <taxon>Bacteria</taxon>
        <taxon>Pseudomonadati</taxon>
        <taxon>Bacteroidota</taxon>
        <taxon>Cytophagia</taxon>
        <taxon>Cytophagales</taxon>
        <taxon>Hymenobacteraceae</taxon>
        <taxon>Adhaeribacter</taxon>
    </lineage>
</organism>
<accession>A0A2T2YF12</accession>